<dbReference type="RefSeq" id="WP_214788807.1">
    <property type="nucleotide sequence ID" value="NZ_JANIEL010000043.1"/>
</dbReference>
<evidence type="ECO:0000256" key="2">
    <source>
        <dbReference type="SAM" id="Phobius"/>
    </source>
</evidence>
<evidence type="ECO:0000313" key="4">
    <source>
        <dbReference type="EMBL" id="MFC7390098.1"/>
    </source>
</evidence>
<dbReference type="EMBL" id="JBHTCE010000001">
    <property type="protein sequence ID" value="MFC7390098.1"/>
    <property type="molecule type" value="Genomic_DNA"/>
</dbReference>
<feature type="domain" description="Magnesium transporter MgtE intracellular" evidence="3">
    <location>
        <begin position="131"/>
        <end position="189"/>
    </location>
</feature>
<dbReference type="InterPro" id="IPR038076">
    <property type="entry name" value="MgtE_N_sf"/>
</dbReference>
<dbReference type="SUPFAM" id="SSF158791">
    <property type="entry name" value="MgtE N-terminal domain-like"/>
    <property type="match status" value="1"/>
</dbReference>
<accession>A0ABW2PRB8</accession>
<feature type="transmembrane region" description="Helical" evidence="2">
    <location>
        <begin position="12"/>
        <end position="36"/>
    </location>
</feature>
<keyword evidence="2" id="KW-1133">Transmembrane helix</keyword>
<keyword evidence="2" id="KW-0812">Transmembrane</keyword>
<name>A0ABW2PRB8_9BACL</name>
<dbReference type="InterPro" id="IPR006668">
    <property type="entry name" value="Mg_transptr_MgtE_intracell_dom"/>
</dbReference>
<evidence type="ECO:0000256" key="1">
    <source>
        <dbReference type="SAM" id="Coils"/>
    </source>
</evidence>
<dbReference type="Proteomes" id="UP001596439">
    <property type="component" value="Unassembled WGS sequence"/>
</dbReference>
<dbReference type="Pfam" id="PF03448">
    <property type="entry name" value="MgtE_N"/>
    <property type="match status" value="1"/>
</dbReference>
<evidence type="ECO:0000313" key="5">
    <source>
        <dbReference type="Proteomes" id="UP001596439"/>
    </source>
</evidence>
<proteinExistence type="predicted"/>
<keyword evidence="2" id="KW-0472">Membrane</keyword>
<comment type="caution">
    <text evidence="4">The sequence shown here is derived from an EMBL/GenBank/DDBJ whole genome shotgun (WGS) entry which is preliminary data.</text>
</comment>
<evidence type="ECO:0000259" key="3">
    <source>
        <dbReference type="Pfam" id="PF03448"/>
    </source>
</evidence>
<keyword evidence="5" id="KW-1185">Reference proteome</keyword>
<organism evidence="4 5">
    <name type="scientific">Exiguobacterium aestuarii</name>
    <dbReference type="NCBI Taxonomy" id="273527"/>
    <lineage>
        <taxon>Bacteria</taxon>
        <taxon>Bacillati</taxon>
        <taxon>Bacillota</taxon>
        <taxon>Bacilli</taxon>
        <taxon>Bacillales</taxon>
        <taxon>Bacillales Family XII. Incertae Sedis</taxon>
        <taxon>Exiguobacterium</taxon>
    </lineage>
</organism>
<feature type="coiled-coil region" evidence="1">
    <location>
        <begin position="71"/>
        <end position="126"/>
    </location>
</feature>
<gene>
    <name evidence="4" type="ORF">ACFQO8_08060</name>
</gene>
<dbReference type="Gene3D" id="1.25.60.10">
    <property type="entry name" value="MgtE N-terminal domain-like"/>
    <property type="match status" value="1"/>
</dbReference>
<reference evidence="5" key="1">
    <citation type="journal article" date="2019" name="Int. J. Syst. Evol. Microbiol.">
        <title>The Global Catalogue of Microorganisms (GCM) 10K type strain sequencing project: providing services to taxonomists for standard genome sequencing and annotation.</title>
        <authorList>
            <consortium name="The Broad Institute Genomics Platform"/>
            <consortium name="The Broad Institute Genome Sequencing Center for Infectious Disease"/>
            <person name="Wu L."/>
            <person name="Ma J."/>
        </authorList>
    </citation>
    <scope>NUCLEOTIDE SEQUENCE [LARGE SCALE GENOMIC DNA]</scope>
    <source>
        <strain evidence="5">CCUG 55590</strain>
    </source>
</reference>
<protein>
    <submittedName>
        <fullName evidence="4">MotE family protein</fullName>
    </submittedName>
</protein>
<keyword evidence="1" id="KW-0175">Coiled coil</keyword>
<sequence>MAKENNKRGKQMIVALVLIPAIFILVGGMVVMNYAMDRPLLSVPFLPVSEDGKTAETPKTSETKVNVTGIDSDATNRLKAANSEIEKLRNENVELTNEVKARQEEITDLIRERDRLVSELAAATSEKETTSDIVSVYEEMSAKQAAAIMGELESPQVAELLKELSPKQQADILGRMNAQQAAVVTQLLQ</sequence>